<gene>
    <name evidence="3" type="ORF">pdam_00024868</name>
</gene>
<name>A0A3M6U199_POCDA</name>
<keyword evidence="2" id="KW-1133">Transmembrane helix</keyword>
<evidence type="ECO:0000313" key="4">
    <source>
        <dbReference type="Proteomes" id="UP000275408"/>
    </source>
</evidence>
<evidence type="ECO:0000256" key="1">
    <source>
        <dbReference type="SAM" id="MobiDB-lite"/>
    </source>
</evidence>
<sequence>MNYTVCPRGQKPNERRSKRSDRPEVEVMWSSPASVLIVLLTTVGFLLLTICNFILFKVQNTSLVKQAYELYVRFASLLVALGSCNNHLHTNNKDHEDTQRIPSQRYGRKIQKLYSFHKETNFYFSDANISTSCILLIMDYFARTHHNSNGSLRQMKVQFFSRVLCASRPLERVFKSSDQCARLLQCIF</sequence>
<feature type="transmembrane region" description="Helical" evidence="2">
    <location>
        <begin position="33"/>
        <end position="56"/>
    </location>
</feature>
<keyword evidence="4" id="KW-1185">Reference proteome</keyword>
<dbReference type="Proteomes" id="UP000275408">
    <property type="component" value="Unassembled WGS sequence"/>
</dbReference>
<comment type="caution">
    <text evidence="3">The sequence shown here is derived from an EMBL/GenBank/DDBJ whole genome shotgun (WGS) entry which is preliminary data.</text>
</comment>
<evidence type="ECO:0000256" key="2">
    <source>
        <dbReference type="SAM" id="Phobius"/>
    </source>
</evidence>
<reference evidence="3 4" key="1">
    <citation type="journal article" date="2018" name="Sci. Rep.">
        <title>Comparative analysis of the Pocillopora damicornis genome highlights role of immune system in coral evolution.</title>
        <authorList>
            <person name="Cunning R."/>
            <person name="Bay R.A."/>
            <person name="Gillette P."/>
            <person name="Baker A.C."/>
            <person name="Traylor-Knowles N."/>
        </authorList>
    </citation>
    <scope>NUCLEOTIDE SEQUENCE [LARGE SCALE GENOMIC DNA]</scope>
    <source>
        <strain evidence="3">RSMAS</strain>
        <tissue evidence="3">Whole animal</tissue>
    </source>
</reference>
<dbReference type="AlphaFoldDB" id="A0A3M6U199"/>
<accession>A0A3M6U199</accession>
<protein>
    <submittedName>
        <fullName evidence="3">Uncharacterized protein</fullName>
    </submittedName>
</protein>
<proteinExistence type="predicted"/>
<keyword evidence="2" id="KW-0812">Transmembrane</keyword>
<organism evidence="3 4">
    <name type="scientific">Pocillopora damicornis</name>
    <name type="common">Cauliflower coral</name>
    <name type="synonym">Millepora damicornis</name>
    <dbReference type="NCBI Taxonomy" id="46731"/>
    <lineage>
        <taxon>Eukaryota</taxon>
        <taxon>Metazoa</taxon>
        <taxon>Cnidaria</taxon>
        <taxon>Anthozoa</taxon>
        <taxon>Hexacorallia</taxon>
        <taxon>Scleractinia</taxon>
        <taxon>Astrocoeniina</taxon>
        <taxon>Pocilloporidae</taxon>
        <taxon>Pocillopora</taxon>
    </lineage>
</organism>
<feature type="region of interest" description="Disordered" evidence="1">
    <location>
        <begin position="1"/>
        <end position="23"/>
    </location>
</feature>
<feature type="compositionally biased region" description="Basic and acidic residues" evidence="1">
    <location>
        <begin position="11"/>
        <end position="23"/>
    </location>
</feature>
<evidence type="ECO:0000313" key="3">
    <source>
        <dbReference type="EMBL" id="RMX47319.1"/>
    </source>
</evidence>
<dbReference type="EMBL" id="RCHS01002441">
    <property type="protein sequence ID" value="RMX47319.1"/>
    <property type="molecule type" value="Genomic_DNA"/>
</dbReference>
<keyword evidence="2" id="KW-0472">Membrane</keyword>